<dbReference type="PANTHER" id="PTHR21621">
    <property type="entry name" value="RIBOSOMAL PROTEIN S6 MODIFICATION PROTEIN"/>
    <property type="match status" value="1"/>
</dbReference>
<dbReference type="InterPro" id="IPR011761">
    <property type="entry name" value="ATP-grasp"/>
</dbReference>
<name>A0ABW5N6K4_9FLAO</name>
<sequence length="293" mass="32954">MLSKLLNIRAHKTSGIVGLNERNLKLIYPNNPREYYVLADDKVLTKEVLQMSNIPCAQTYEVIRSNSEIKRKWKNCSMYDKIAIKPAKGSGGGGIMILKKNENDKWISGGRVVEEREIFQHMAAIIMGFFSLGSDDKVLIEECIEPHPFFHEIYPEGVPDFRVILLNHVPIMSMLRMPTDRSDGKANLHQEGIGIGVDMEKGTLSEVYDGHRYYNCHPDSKAIVSGVAIPYWDKILEISIATAKAFPHKYLGVDIVIDKDKGPQIMEINVRPGLAIQLVNKKGLKKAGTSYNN</sequence>
<dbReference type="SUPFAM" id="SSF56059">
    <property type="entry name" value="Glutathione synthetase ATP-binding domain-like"/>
    <property type="match status" value="1"/>
</dbReference>
<protein>
    <submittedName>
        <fullName evidence="3">Sugar-transfer associated ATP-grasp domain-containing protein</fullName>
    </submittedName>
</protein>
<evidence type="ECO:0000256" key="1">
    <source>
        <dbReference type="PROSITE-ProRule" id="PRU00409"/>
    </source>
</evidence>
<feature type="domain" description="ATP-grasp" evidence="2">
    <location>
        <begin position="46"/>
        <end position="293"/>
    </location>
</feature>
<dbReference type="Pfam" id="PF14397">
    <property type="entry name" value="ATPgrasp_ST"/>
    <property type="match status" value="1"/>
</dbReference>
<accession>A0ABW5N6K4</accession>
<reference evidence="4" key="1">
    <citation type="journal article" date="2019" name="Int. J. Syst. Evol. Microbiol.">
        <title>The Global Catalogue of Microorganisms (GCM) 10K type strain sequencing project: providing services to taxonomists for standard genome sequencing and annotation.</title>
        <authorList>
            <consortium name="The Broad Institute Genomics Platform"/>
            <consortium name="The Broad Institute Genome Sequencing Center for Infectious Disease"/>
            <person name="Wu L."/>
            <person name="Ma J."/>
        </authorList>
    </citation>
    <scope>NUCLEOTIDE SEQUENCE [LARGE SCALE GENOMIC DNA]</scope>
    <source>
        <strain evidence="4">KCTC 42423</strain>
    </source>
</reference>
<keyword evidence="1" id="KW-0067">ATP-binding</keyword>
<evidence type="ECO:0000259" key="2">
    <source>
        <dbReference type="PROSITE" id="PS50975"/>
    </source>
</evidence>
<gene>
    <name evidence="3" type="ORF">ACFSTE_06195</name>
</gene>
<dbReference type="InterPro" id="IPR039523">
    <property type="entry name" value="RimK-rel_E_lig_ATP-grasp"/>
</dbReference>
<dbReference type="RefSeq" id="WP_378257589.1">
    <property type="nucleotide sequence ID" value="NZ_JBHSJV010000001.1"/>
</dbReference>
<comment type="caution">
    <text evidence="3">The sequence shown here is derived from an EMBL/GenBank/DDBJ whole genome shotgun (WGS) entry which is preliminary data.</text>
</comment>
<dbReference type="Proteomes" id="UP001597459">
    <property type="component" value="Unassembled WGS sequence"/>
</dbReference>
<dbReference type="Gene3D" id="3.30.470.20">
    <property type="entry name" value="ATP-grasp fold, B domain"/>
    <property type="match status" value="1"/>
</dbReference>
<organism evidence="3 4">
    <name type="scientific">Aquimarina hainanensis</name>
    <dbReference type="NCBI Taxonomy" id="1578017"/>
    <lineage>
        <taxon>Bacteria</taxon>
        <taxon>Pseudomonadati</taxon>
        <taxon>Bacteroidota</taxon>
        <taxon>Flavobacteriia</taxon>
        <taxon>Flavobacteriales</taxon>
        <taxon>Flavobacteriaceae</taxon>
        <taxon>Aquimarina</taxon>
    </lineage>
</organism>
<dbReference type="PROSITE" id="PS50975">
    <property type="entry name" value="ATP_GRASP"/>
    <property type="match status" value="1"/>
</dbReference>
<dbReference type="PANTHER" id="PTHR21621:SF0">
    <property type="entry name" value="BETA-CITRYLGLUTAMATE SYNTHASE B-RELATED"/>
    <property type="match status" value="1"/>
</dbReference>
<keyword evidence="4" id="KW-1185">Reference proteome</keyword>
<evidence type="ECO:0000313" key="4">
    <source>
        <dbReference type="Proteomes" id="UP001597459"/>
    </source>
</evidence>
<evidence type="ECO:0000313" key="3">
    <source>
        <dbReference type="EMBL" id="MFD2590416.1"/>
    </source>
</evidence>
<keyword evidence="1" id="KW-0547">Nucleotide-binding</keyword>
<dbReference type="EMBL" id="JBHULX010000004">
    <property type="protein sequence ID" value="MFD2590416.1"/>
    <property type="molecule type" value="Genomic_DNA"/>
</dbReference>
<proteinExistence type="predicted"/>